<feature type="non-terminal residue" evidence="1">
    <location>
        <position position="82"/>
    </location>
</feature>
<gene>
    <name evidence="1" type="ORF">OCBIM_22020672mg</name>
</gene>
<reference evidence="1" key="1">
    <citation type="submission" date="2015-07" db="EMBL/GenBank/DDBJ databases">
        <title>MeaNS - Measles Nucleotide Surveillance Program.</title>
        <authorList>
            <person name="Tran T."/>
            <person name="Druce J."/>
        </authorList>
    </citation>
    <scope>NUCLEOTIDE SEQUENCE</scope>
    <source>
        <strain evidence="1">UCB-OBI-ISO-001</strain>
        <tissue evidence="1">Gonad</tissue>
    </source>
</reference>
<dbReference type="AlphaFoldDB" id="A0A0L8H7F7"/>
<evidence type="ECO:0000313" key="1">
    <source>
        <dbReference type="EMBL" id="KOF85213.1"/>
    </source>
</evidence>
<organism evidence="1">
    <name type="scientific">Octopus bimaculoides</name>
    <name type="common">California two-spotted octopus</name>
    <dbReference type="NCBI Taxonomy" id="37653"/>
    <lineage>
        <taxon>Eukaryota</taxon>
        <taxon>Metazoa</taxon>
        <taxon>Spiralia</taxon>
        <taxon>Lophotrochozoa</taxon>
        <taxon>Mollusca</taxon>
        <taxon>Cephalopoda</taxon>
        <taxon>Coleoidea</taxon>
        <taxon>Octopodiformes</taxon>
        <taxon>Octopoda</taxon>
        <taxon>Incirrata</taxon>
        <taxon>Octopodidae</taxon>
        <taxon>Octopus</taxon>
    </lineage>
</organism>
<protein>
    <submittedName>
        <fullName evidence="1">Uncharacterized protein</fullName>
    </submittedName>
</protein>
<sequence>MKDNQIPKQFLYNELAQGKRQKHEPKLRYEDCIKNTLEMVEISENRWENLALGHSLWRKAVHHEGRELKQSGIKHEQLKRDV</sequence>
<proteinExistence type="predicted"/>
<dbReference type="EMBL" id="KQ418949">
    <property type="protein sequence ID" value="KOF85213.1"/>
    <property type="molecule type" value="Genomic_DNA"/>
</dbReference>
<name>A0A0L8H7F7_OCTBM</name>
<accession>A0A0L8H7F7</accession>